<feature type="transmembrane region" description="Helical" evidence="6">
    <location>
        <begin position="20"/>
        <end position="39"/>
    </location>
</feature>
<evidence type="ECO:0000256" key="2">
    <source>
        <dbReference type="ARBA" id="ARBA00022475"/>
    </source>
</evidence>
<evidence type="ECO:0000313" key="7">
    <source>
        <dbReference type="EMBL" id="SHG94333.1"/>
    </source>
</evidence>
<dbReference type="Proteomes" id="UP000184071">
    <property type="component" value="Unassembled WGS sequence"/>
</dbReference>
<keyword evidence="4 6" id="KW-1133">Transmembrane helix</keyword>
<proteinExistence type="predicted"/>
<feature type="transmembrane region" description="Helical" evidence="6">
    <location>
        <begin position="88"/>
        <end position="110"/>
    </location>
</feature>
<feature type="transmembrane region" description="Helical" evidence="6">
    <location>
        <begin position="336"/>
        <end position="358"/>
    </location>
</feature>
<keyword evidence="5 6" id="KW-0472">Membrane</keyword>
<dbReference type="GO" id="GO:0005886">
    <property type="term" value="C:plasma membrane"/>
    <property type="evidence" value="ECO:0007669"/>
    <property type="project" value="UniProtKB-SubCell"/>
</dbReference>
<dbReference type="InterPro" id="IPR050833">
    <property type="entry name" value="Poly_Biosynth_Transport"/>
</dbReference>
<protein>
    <submittedName>
        <fullName evidence="7">Membrane protein involved in the export of O-antigen and teichoic acid</fullName>
    </submittedName>
</protein>
<sequence>MLPIFTAVLNPIDYGVQSLLNSSMGLIGVLAMLGLNLPLTNAFYKHNYHYKKRWSQFYGFLNLWMIVYAILLAGIIYCIVPIEAKGNVFLIIVFNVIPIVLFGPTADLGQLYYQLTQQPKQVVIRTVIISFITIVLNYITIVVLNLHYMGWFFSTCVSTLLLNVSYWYPLHYKLKIKPVYHFKTIVIKNGLKVSLPMIPHYYGSFLLGSADSLILKYYMVATVQIGFYGFAATFGNLMALFVGAINTAVVPILFQMMRNKEYLNIRNLIWTIQGAFLIAVVLGCMWMKEIFQIVVKNENLQATYFLAVVFIMGHCYRPMYFGSGSFLFYNEKTRNLWKVTFGAGVFCVAANFLLIPFLGFKVPVYVLFFSYLVMGYGVFFLKDYRESAIVDLKPLIWFFMTIFSFIIVLFLVDLDYRLKLISTCIILVFVATFFFKNRHERKI</sequence>
<feature type="transmembrane region" description="Helical" evidence="6">
    <location>
        <begin position="122"/>
        <end position="144"/>
    </location>
</feature>
<keyword evidence="3 6" id="KW-0812">Transmembrane</keyword>
<feature type="transmembrane region" description="Helical" evidence="6">
    <location>
        <begin position="150"/>
        <end position="168"/>
    </location>
</feature>
<dbReference type="PANTHER" id="PTHR30250:SF11">
    <property type="entry name" value="O-ANTIGEN TRANSPORTER-RELATED"/>
    <property type="match status" value="1"/>
</dbReference>
<reference evidence="8" key="1">
    <citation type="submission" date="2016-11" db="EMBL/GenBank/DDBJ databases">
        <authorList>
            <person name="Varghese N."/>
            <person name="Submissions S."/>
        </authorList>
    </citation>
    <scope>NUCLEOTIDE SEQUENCE [LARGE SCALE GENOMIC DNA]</scope>
    <source>
        <strain evidence="8">DSM 17963</strain>
    </source>
</reference>
<keyword evidence="2" id="KW-1003">Cell membrane</keyword>
<evidence type="ECO:0000256" key="6">
    <source>
        <dbReference type="SAM" id="Phobius"/>
    </source>
</evidence>
<keyword evidence="8" id="KW-1185">Reference proteome</keyword>
<evidence type="ECO:0000256" key="4">
    <source>
        <dbReference type="ARBA" id="ARBA00022989"/>
    </source>
</evidence>
<name>A0A1M5NZD7_9FLAO</name>
<comment type="subcellular location">
    <subcellularLocation>
        <location evidence="1">Cell membrane</location>
        <topology evidence="1">Multi-pass membrane protein</topology>
    </subcellularLocation>
</comment>
<evidence type="ECO:0000256" key="3">
    <source>
        <dbReference type="ARBA" id="ARBA00022692"/>
    </source>
</evidence>
<accession>A0A1M5NZD7</accession>
<evidence type="ECO:0000256" key="5">
    <source>
        <dbReference type="ARBA" id="ARBA00023136"/>
    </source>
</evidence>
<dbReference type="AlphaFoldDB" id="A0A1M5NZD7"/>
<feature type="transmembrane region" description="Helical" evidence="6">
    <location>
        <begin position="237"/>
        <end position="256"/>
    </location>
</feature>
<feature type="transmembrane region" description="Helical" evidence="6">
    <location>
        <begin position="60"/>
        <end position="82"/>
    </location>
</feature>
<dbReference type="PANTHER" id="PTHR30250">
    <property type="entry name" value="PST FAMILY PREDICTED COLANIC ACID TRANSPORTER"/>
    <property type="match status" value="1"/>
</dbReference>
<dbReference type="EMBL" id="FQWC01000004">
    <property type="protein sequence ID" value="SHG94333.1"/>
    <property type="molecule type" value="Genomic_DNA"/>
</dbReference>
<evidence type="ECO:0000256" key="1">
    <source>
        <dbReference type="ARBA" id="ARBA00004651"/>
    </source>
</evidence>
<dbReference type="STRING" id="370979.SAMN05443663_104326"/>
<feature type="transmembrane region" description="Helical" evidence="6">
    <location>
        <begin position="394"/>
        <end position="412"/>
    </location>
</feature>
<feature type="transmembrane region" description="Helical" evidence="6">
    <location>
        <begin position="364"/>
        <end position="382"/>
    </location>
</feature>
<feature type="transmembrane region" description="Helical" evidence="6">
    <location>
        <begin position="418"/>
        <end position="435"/>
    </location>
</feature>
<organism evidence="7 8">
    <name type="scientific">Flavobacterium defluvii</name>
    <dbReference type="NCBI Taxonomy" id="370979"/>
    <lineage>
        <taxon>Bacteria</taxon>
        <taxon>Pseudomonadati</taxon>
        <taxon>Bacteroidota</taxon>
        <taxon>Flavobacteriia</taxon>
        <taxon>Flavobacteriales</taxon>
        <taxon>Flavobacteriaceae</taxon>
        <taxon>Flavobacterium</taxon>
    </lineage>
</organism>
<gene>
    <name evidence="7" type="ORF">SAMN05443663_104326</name>
</gene>
<feature type="transmembrane region" description="Helical" evidence="6">
    <location>
        <begin position="268"/>
        <end position="288"/>
    </location>
</feature>
<evidence type="ECO:0000313" key="8">
    <source>
        <dbReference type="Proteomes" id="UP000184071"/>
    </source>
</evidence>